<dbReference type="Proteomes" id="UP000815325">
    <property type="component" value="Unassembled WGS sequence"/>
</dbReference>
<dbReference type="PANTHER" id="PTHR14187">
    <property type="entry name" value="ALPHA KINASE/ELONGATION FACTOR 2 KINASE"/>
    <property type="match status" value="1"/>
</dbReference>
<evidence type="ECO:0000313" key="2">
    <source>
        <dbReference type="Proteomes" id="UP000815325"/>
    </source>
</evidence>
<dbReference type="InterPro" id="IPR043129">
    <property type="entry name" value="ATPase_NBD"/>
</dbReference>
<comment type="caution">
    <text evidence="1">The sequence shown here is derived from an EMBL/GenBank/DDBJ whole genome shotgun (WGS) entry which is preliminary data.</text>
</comment>
<keyword evidence="2" id="KW-1185">Reference proteome</keyword>
<evidence type="ECO:0000313" key="1">
    <source>
        <dbReference type="EMBL" id="KAF5833002.1"/>
    </source>
</evidence>
<proteinExistence type="predicted"/>
<dbReference type="Gene3D" id="3.30.420.40">
    <property type="match status" value="2"/>
</dbReference>
<sequence length="464" mass="51341">MGFDKQDGAIRQPKRDTIIAVDFGTHGSGFAYAVQRRQTRMHESFPDAELCFPYPKTRTALLYTKDRSVKSWGHTAYKDFLGGAPDSLGNENAYIARSAVQPCILEPFAASNCLLVAQVVADYLVKLYRYMMTAIRTIWKDSSKALMRKAAQRAGLIRTEDSDQLALITEPEAAALHALKNRFPPLNPGEIIQIIDAGGGTVDISVHKCVERSSGHVVLDEAIYATGAMCGSMCIDDAFKEFYKEAVGHIAFDSWIHDHPVQWQQVLKQFEACKRSFAGDESSSNSSSSTVSIKTPKSRVVIPPDLHARMSDVQKEQLQFNQGTASDVVLDEKMEDFFDHTIKETISMASAKLLELAPLHRCSRVLLVGGLASSPYLMNCIRGALIEDLNVADNLTVPLRPYASVLSGAVAYGCEPDLIHARRSRLSYGVRLHSPWEDGAPKASKYWYDGNASNPSFMNLQSYF</sequence>
<reference evidence="1" key="1">
    <citation type="submission" date="2017-08" db="EMBL/GenBank/DDBJ databases">
        <authorList>
            <person name="Polle J.E."/>
            <person name="Barry K."/>
            <person name="Cushman J."/>
            <person name="Schmutz J."/>
            <person name="Tran D."/>
            <person name="Hathwaick L.T."/>
            <person name="Yim W.C."/>
            <person name="Jenkins J."/>
            <person name="Mckie-Krisberg Z.M."/>
            <person name="Prochnik S."/>
            <person name="Lindquist E."/>
            <person name="Dockter R.B."/>
            <person name="Adam C."/>
            <person name="Molina H."/>
            <person name="Bunkerborg J."/>
            <person name="Jin E."/>
            <person name="Buchheim M."/>
            <person name="Magnuson J."/>
        </authorList>
    </citation>
    <scope>NUCLEOTIDE SEQUENCE</scope>
    <source>
        <strain evidence="1">CCAP 19/18</strain>
    </source>
</reference>
<protein>
    <submittedName>
        <fullName evidence="1">Uncharacterized protein</fullName>
    </submittedName>
</protein>
<dbReference type="PANTHER" id="PTHR14187:SF5">
    <property type="entry name" value="HEAT SHOCK 70 KDA PROTEIN 12A"/>
    <property type="match status" value="1"/>
</dbReference>
<dbReference type="EMBL" id="MU069835">
    <property type="protein sequence ID" value="KAF5833002.1"/>
    <property type="molecule type" value="Genomic_DNA"/>
</dbReference>
<gene>
    <name evidence="1" type="ORF">DUNSADRAFT_10923</name>
</gene>
<organism evidence="1 2">
    <name type="scientific">Dunaliella salina</name>
    <name type="common">Green alga</name>
    <name type="synonym">Protococcus salinus</name>
    <dbReference type="NCBI Taxonomy" id="3046"/>
    <lineage>
        <taxon>Eukaryota</taxon>
        <taxon>Viridiplantae</taxon>
        <taxon>Chlorophyta</taxon>
        <taxon>core chlorophytes</taxon>
        <taxon>Chlorophyceae</taxon>
        <taxon>CS clade</taxon>
        <taxon>Chlamydomonadales</taxon>
        <taxon>Dunaliellaceae</taxon>
        <taxon>Dunaliella</taxon>
    </lineage>
</organism>
<dbReference type="SUPFAM" id="SSF53067">
    <property type="entry name" value="Actin-like ATPase domain"/>
    <property type="match status" value="2"/>
</dbReference>
<dbReference type="Gene3D" id="3.90.640.10">
    <property type="entry name" value="Actin, Chain A, domain 4"/>
    <property type="match status" value="1"/>
</dbReference>
<name>A0ABQ7GEH0_DUNSA</name>
<accession>A0ABQ7GEH0</accession>